<accession>A0A9N9PSV3</accession>
<dbReference type="InterPro" id="IPR011701">
    <property type="entry name" value="MFS"/>
</dbReference>
<feature type="transmembrane region" description="Helical" evidence="6">
    <location>
        <begin position="212"/>
        <end position="232"/>
    </location>
</feature>
<comment type="caution">
    <text evidence="7">The sequence shown here is derived from an EMBL/GenBank/DDBJ whole genome shotgun (WGS) entry which is preliminary data.</text>
</comment>
<evidence type="ECO:0000256" key="4">
    <source>
        <dbReference type="ARBA" id="ARBA00023136"/>
    </source>
</evidence>
<evidence type="ECO:0000256" key="2">
    <source>
        <dbReference type="ARBA" id="ARBA00022692"/>
    </source>
</evidence>
<evidence type="ECO:0000256" key="5">
    <source>
        <dbReference type="SAM" id="MobiDB-lite"/>
    </source>
</evidence>
<name>A0A9N9PSV3_9HELO</name>
<feature type="region of interest" description="Disordered" evidence="5">
    <location>
        <begin position="1"/>
        <end position="24"/>
    </location>
</feature>
<feature type="transmembrane region" description="Helical" evidence="6">
    <location>
        <begin position="367"/>
        <end position="386"/>
    </location>
</feature>
<keyword evidence="8" id="KW-1185">Reference proteome</keyword>
<evidence type="ECO:0000256" key="3">
    <source>
        <dbReference type="ARBA" id="ARBA00022989"/>
    </source>
</evidence>
<dbReference type="PANTHER" id="PTHR23507:SF1">
    <property type="entry name" value="FI18259P1-RELATED"/>
    <property type="match status" value="1"/>
</dbReference>
<feature type="transmembrane region" description="Helical" evidence="6">
    <location>
        <begin position="126"/>
        <end position="147"/>
    </location>
</feature>
<dbReference type="InterPro" id="IPR036259">
    <property type="entry name" value="MFS_trans_sf"/>
</dbReference>
<feature type="transmembrane region" description="Helical" evidence="6">
    <location>
        <begin position="456"/>
        <end position="480"/>
    </location>
</feature>
<feature type="transmembrane region" description="Helical" evidence="6">
    <location>
        <begin position="31"/>
        <end position="53"/>
    </location>
</feature>
<evidence type="ECO:0008006" key="9">
    <source>
        <dbReference type="Google" id="ProtNLM"/>
    </source>
</evidence>
<evidence type="ECO:0000313" key="7">
    <source>
        <dbReference type="EMBL" id="CAG8954545.1"/>
    </source>
</evidence>
<feature type="transmembrane region" description="Helical" evidence="6">
    <location>
        <begin position="324"/>
        <end position="346"/>
    </location>
</feature>
<keyword evidence="4 6" id="KW-0472">Membrane</keyword>
<keyword evidence="3 6" id="KW-1133">Transmembrane helix</keyword>
<feature type="transmembrane region" description="Helical" evidence="6">
    <location>
        <begin position="285"/>
        <end position="304"/>
    </location>
</feature>
<evidence type="ECO:0000313" key="8">
    <source>
        <dbReference type="Proteomes" id="UP000696280"/>
    </source>
</evidence>
<dbReference type="GO" id="GO:0022857">
    <property type="term" value="F:transmembrane transporter activity"/>
    <property type="evidence" value="ECO:0007669"/>
    <property type="project" value="InterPro"/>
</dbReference>
<feature type="transmembrane region" description="Helical" evidence="6">
    <location>
        <begin position="98"/>
        <end position="117"/>
    </location>
</feature>
<dbReference type="AlphaFoldDB" id="A0A9N9PSV3"/>
<dbReference type="SUPFAM" id="SSF103473">
    <property type="entry name" value="MFS general substrate transporter"/>
    <property type="match status" value="1"/>
</dbReference>
<reference evidence="7" key="1">
    <citation type="submission" date="2021-07" db="EMBL/GenBank/DDBJ databases">
        <authorList>
            <person name="Durling M."/>
        </authorList>
    </citation>
    <scope>NUCLEOTIDE SEQUENCE</scope>
</reference>
<protein>
    <recommendedName>
        <fullName evidence="9">Major facilitator superfamily (MFS) profile domain-containing protein</fullName>
    </recommendedName>
</protein>
<evidence type="ECO:0000256" key="6">
    <source>
        <dbReference type="SAM" id="Phobius"/>
    </source>
</evidence>
<dbReference type="EMBL" id="CAJVRL010000057">
    <property type="protein sequence ID" value="CAG8954545.1"/>
    <property type="molecule type" value="Genomic_DNA"/>
</dbReference>
<dbReference type="Pfam" id="PF07690">
    <property type="entry name" value="MFS_1"/>
    <property type="match status" value="1"/>
</dbReference>
<comment type="subcellular location">
    <subcellularLocation>
        <location evidence="1">Membrane</location>
        <topology evidence="1">Multi-pass membrane protein</topology>
    </subcellularLocation>
</comment>
<dbReference type="Gene3D" id="1.20.1250.20">
    <property type="entry name" value="MFS general substrate transporter like domains"/>
    <property type="match status" value="1"/>
</dbReference>
<feature type="transmembrane region" description="Helical" evidence="6">
    <location>
        <begin position="392"/>
        <end position="413"/>
    </location>
</feature>
<gene>
    <name evidence="7" type="ORF">HYFRA_00004460</name>
</gene>
<evidence type="ECO:0000256" key="1">
    <source>
        <dbReference type="ARBA" id="ARBA00004141"/>
    </source>
</evidence>
<dbReference type="PANTHER" id="PTHR23507">
    <property type="entry name" value="ZGC:174356"/>
    <property type="match status" value="1"/>
</dbReference>
<dbReference type="Proteomes" id="UP000696280">
    <property type="component" value="Unassembled WGS sequence"/>
</dbReference>
<proteinExistence type="predicted"/>
<sequence>MEESSPLLQPDLHGEEDPSARDDPKSNSRTFFVVLMCTICVLTIDIGIFLQLAPLTRILESIVCRSYYQKLGQFLIEIPESKCKISAIQGRLAMLKGWSALFECLPSVLLAVPYGLLADKRGRKPVLYLAILGIMMHNIWLLVVCWFPKVFAVELIWLAPAFNVVGGGPGVANSVILTSVADVVTEDQRLVYTPPGYYFSLAHSVLMETNPWLPMFLGLGAMVFSGLTVIILPESLNKIPNRQIATSSLNSAIIDRDNCEDRSLKTYSLAAIAQKGRWLVDEYRCVFVSPIVAMLICTSLMNSLSKHSVDLLLQYASRRYHWTIAQTGLLFPLRAAVQLTVFLLILPSLSYYLTHYMSVNSKLKDLYISRGSVLLLVVGSIGIGLSPKPVPMAISLVISALGSGFTTCVRSLATSLLEPRQVGRLYAAMTTMEMIGGIIAGPVFSALYSYGLKLDGLWVGIPFLASGAIYMAIALPLFLLSLSSNEII</sequence>
<feature type="compositionally biased region" description="Basic and acidic residues" evidence="5">
    <location>
        <begin position="12"/>
        <end position="24"/>
    </location>
</feature>
<organism evidence="7 8">
    <name type="scientific">Hymenoscyphus fraxineus</name>
    <dbReference type="NCBI Taxonomy" id="746836"/>
    <lineage>
        <taxon>Eukaryota</taxon>
        <taxon>Fungi</taxon>
        <taxon>Dikarya</taxon>
        <taxon>Ascomycota</taxon>
        <taxon>Pezizomycotina</taxon>
        <taxon>Leotiomycetes</taxon>
        <taxon>Helotiales</taxon>
        <taxon>Helotiaceae</taxon>
        <taxon>Hymenoscyphus</taxon>
    </lineage>
</organism>
<feature type="transmembrane region" description="Helical" evidence="6">
    <location>
        <begin position="425"/>
        <end position="450"/>
    </location>
</feature>
<dbReference type="GO" id="GO:0016020">
    <property type="term" value="C:membrane"/>
    <property type="evidence" value="ECO:0007669"/>
    <property type="project" value="UniProtKB-SubCell"/>
</dbReference>
<keyword evidence="2 6" id="KW-0812">Transmembrane</keyword>
<dbReference type="OrthoDB" id="194139at2759"/>